<keyword evidence="4" id="KW-0862">Zinc</keyword>
<protein>
    <submittedName>
        <fullName evidence="6">Glyoxylase, beta-lactamase superfamily II</fullName>
    </submittedName>
</protein>
<reference evidence="6 7" key="1">
    <citation type="submission" date="2016-10" db="EMBL/GenBank/DDBJ databases">
        <authorList>
            <person name="de Groot N.N."/>
        </authorList>
    </citation>
    <scope>NUCLEOTIDE SEQUENCE [LARGE SCALE GENOMIC DNA]</scope>
    <source>
        <strain evidence="6 7">CGMCC 4.1859</strain>
    </source>
</reference>
<proteinExistence type="inferred from homology"/>
<dbReference type="PANTHER" id="PTHR42978">
    <property type="entry name" value="QUORUM-QUENCHING LACTONASE YTNP-RELATED-RELATED"/>
    <property type="match status" value="1"/>
</dbReference>
<evidence type="ECO:0000256" key="4">
    <source>
        <dbReference type="ARBA" id="ARBA00022833"/>
    </source>
</evidence>
<dbReference type="AlphaFoldDB" id="A0A1G7PYU0"/>
<dbReference type="InterPro" id="IPR051013">
    <property type="entry name" value="MBL_superfamily_lactonases"/>
</dbReference>
<keyword evidence="2" id="KW-0479">Metal-binding</keyword>
<dbReference type="Pfam" id="PF00753">
    <property type="entry name" value="Lactamase_B"/>
    <property type="match status" value="1"/>
</dbReference>
<accession>A0A1G7PYU0</accession>
<feature type="domain" description="Metallo-beta-lactamase" evidence="5">
    <location>
        <begin position="60"/>
        <end position="272"/>
    </location>
</feature>
<evidence type="ECO:0000313" key="6">
    <source>
        <dbReference type="EMBL" id="SDF91378.1"/>
    </source>
</evidence>
<dbReference type="PANTHER" id="PTHR42978:SF6">
    <property type="entry name" value="QUORUM-QUENCHING LACTONASE YTNP-RELATED"/>
    <property type="match status" value="1"/>
</dbReference>
<dbReference type="Gene3D" id="3.60.15.10">
    <property type="entry name" value="Ribonuclease Z/Hydroxyacylglutathione hydrolase-like"/>
    <property type="match status" value="1"/>
</dbReference>
<dbReference type="SMART" id="SM00849">
    <property type="entry name" value="Lactamase_B"/>
    <property type="match status" value="1"/>
</dbReference>
<dbReference type="SUPFAM" id="SSF56281">
    <property type="entry name" value="Metallo-hydrolase/oxidoreductase"/>
    <property type="match status" value="1"/>
</dbReference>
<keyword evidence="3" id="KW-0378">Hydrolase</keyword>
<name>A0A1G7PYU0_9ACTN</name>
<evidence type="ECO:0000259" key="5">
    <source>
        <dbReference type="SMART" id="SM00849"/>
    </source>
</evidence>
<dbReference type="GO" id="GO:0016787">
    <property type="term" value="F:hydrolase activity"/>
    <property type="evidence" value="ECO:0007669"/>
    <property type="project" value="UniProtKB-KW"/>
</dbReference>
<gene>
    <name evidence="6" type="ORF">SAMN05216260_11230</name>
</gene>
<comment type="similarity">
    <text evidence="1">Belongs to the metallo-beta-lactamase superfamily.</text>
</comment>
<dbReference type="GO" id="GO:0046872">
    <property type="term" value="F:metal ion binding"/>
    <property type="evidence" value="ECO:0007669"/>
    <property type="project" value="UniProtKB-KW"/>
</dbReference>
<organism evidence="6 7">
    <name type="scientific">Streptomyces griseoaurantiacus</name>
    <dbReference type="NCBI Taxonomy" id="68213"/>
    <lineage>
        <taxon>Bacteria</taxon>
        <taxon>Bacillati</taxon>
        <taxon>Actinomycetota</taxon>
        <taxon>Actinomycetes</taxon>
        <taxon>Kitasatosporales</taxon>
        <taxon>Streptomycetaceae</taxon>
        <taxon>Streptomyces</taxon>
        <taxon>Streptomyces aurantiacus group</taxon>
    </lineage>
</organism>
<evidence type="ECO:0000256" key="3">
    <source>
        <dbReference type="ARBA" id="ARBA00022801"/>
    </source>
</evidence>
<dbReference type="InterPro" id="IPR036866">
    <property type="entry name" value="RibonucZ/Hydroxyglut_hydro"/>
</dbReference>
<dbReference type="EMBL" id="FNAX01000012">
    <property type="protein sequence ID" value="SDF91378.1"/>
    <property type="molecule type" value="Genomic_DNA"/>
</dbReference>
<evidence type="ECO:0000256" key="1">
    <source>
        <dbReference type="ARBA" id="ARBA00007749"/>
    </source>
</evidence>
<evidence type="ECO:0000256" key="2">
    <source>
        <dbReference type="ARBA" id="ARBA00022723"/>
    </source>
</evidence>
<evidence type="ECO:0000313" key="7">
    <source>
        <dbReference type="Proteomes" id="UP000198614"/>
    </source>
</evidence>
<dbReference type="CDD" id="cd16277">
    <property type="entry name" value="metallo-hydrolase-like_MBL-fold"/>
    <property type="match status" value="1"/>
</dbReference>
<dbReference type="Proteomes" id="UP000198614">
    <property type="component" value="Unassembled WGS sequence"/>
</dbReference>
<dbReference type="InterPro" id="IPR001279">
    <property type="entry name" value="Metallo-B-lactamas"/>
</dbReference>
<sequence>MRVSPAFLGWDLGGMVVRRVDEIDMSAATSRWLLPEATPEHLQHPWLRPDFTDGANFAMHVHLFAIEVNGRRILVDTGVGNDKPRRIPDADGLRTPLLHRLTAAGFAPDTVDLVITTHMHVDHVGWNTHLTDSRWTPTFPNARYLADRREWDYWASVAESDEEVAQVYRDSLRPVRDEGLYDLLDVPAQGLEVADGVRVVPTRGHTPGHLSVRLTGTRRNALIGGDSLHHPVQLAYPDMGSVGDVDPVEARVTRHRLLAELAGTDDLLLGTHFTHPTGGRVRRADRQFRLLAEPPALLPSPLPDEQCRCVQ</sequence>